<sequence>MYVKKVCPPSATNKWSKASFEAIDTITTRVSKKVFREVVNEETYTNANLLWKIIIDQYASKRAVNRGRVWMEWQRFIFDGNLQNYIDDCRKMTMELESVNIKVPHDLLLFSLLGKLGGDRELHQFVDNLTLNEELIERPDLILTRLQHYANIHKERSEKSQENIGALFMSINKPHKIVYFCKNGIHNHKCTNHLKEDCWAENPYLRPNKKNKKQRIPNSSTHFTEDLALNTFFNQSPLLKNQLIVDCGATHHIFNSLAPFTIKPKSSSMSVSTGNMNSKLQVVGVGEVEIICNQQKLRLDNCLYVPKLKCSLHSLLELFKKKIAII</sequence>
<dbReference type="EMBL" id="AVOT02004321">
    <property type="protein sequence ID" value="MBW0476043.1"/>
    <property type="molecule type" value="Genomic_DNA"/>
</dbReference>
<dbReference type="Pfam" id="PF22936">
    <property type="entry name" value="Pol_BBD"/>
    <property type="match status" value="1"/>
</dbReference>
<organism evidence="2 3">
    <name type="scientific">Austropuccinia psidii MF-1</name>
    <dbReference type="NCBI Taxonomy" id="1389203"/>
    <lineage>
        <taxon>Eukaryota</taxon>
        <taxon>Fungi</taxon>
        <taxon>Dikarya</taxon>
        <taxon>Basidiomycota</taxon>
        <taxon>Pucciniomycotina</taxon>
        <taxon>Pucciniomycetes</taxon>
        <taxon>Pucciniales</taxon>
        <taxon>Sphaerophragmiaceae</taxon>
        <taxon>Austropuccinia</taxon>
    </lineage>
</organism>
<dbReference type="InterPro" id="IPR054722">
    <property type="entry name" value="PolX-like_BBD"/>
</dbReference>
<keyword evidence="3" id="KW-1185">Reference proteome</keyword>
<protein>
    <recommendedName>
        <fullName evidence="1">Retrovirus-related Pol polyprotein from transposon TNT 1-94-like beta-barrel domain-containing protein</fullName>
    </recommendedName>
</protein>
<dbReference type="AlphaFoldDB" id="A0A9Q3C323"/>
<evidence type="ECO:0000313" key="2">
    <source>
        <dbReference type="EMBL" id="MBW0476043.1"/>
    </source>
</evidence>
<evidence type="ECO:0000259" key="1">
    <source>
        <dbReference type="Pfam" id="PF22936"/>
    </source>
</evidence>
<dbReference type="OrthoDB" id="3251181at2759"/>
<gene>
    <name evidence="2" type="ORF">O181_015758</name>
</gene>
<comment type="caution">
    <text evidence="2">The sequence shown here is derived from an EMBL/GenBank/DDBJ whole genome shotgun (WGS) entry which is preliminary data.</text>
</comment>
<name>A0A9Q3C323_9BASI</name>
<accession>A0A9Q3C323</accession>
<dbReference type="Pfam" id="PF14223">
    <property type="entry name" value="Retrotran_gag_2"/>
    <property type="match status" value="1"/>
</dbReference>
<feature type="domain" description="Retrovirus-related Pol polyprotein from transposon TNT 1-94-like beta-barrel" evidence="1">
    <location>
        <begin position="244"/>
        <end position="321"/>
    </location>
</feature>
<reference evidence="2" key="1">
    <citation type="submission" date="2021-03" db="EMBL/GenBank/DDBJ databases">
        <title>Draft genome sequence of rust myrtle Austropuccinia psidii MF-1, a brazilian biotype.</title>
        <authorList>
            <person name="Quecine M.C."/>
            <person name="Pachon D.M.R."/>
            <person name="Bonatelli M.L."/>
            <person name="Correr F.H."/>
            <person name="Franceschini L.M."/>
            <person name="Leite T.F."/>
            <person name="Margarido G.R.A."/>
            <person name="Almeida C.A."/>
            <person name="Ferrarezi J.A."/>
            <person name="Labate C.A."/>
        </authorList>
    </citation>
    <scope>NUCLEOTIDE SEQUENCE</scope>
    <source>
        <strain evidence="2">MF-1</strain>
    </source>
</reference>
<dbReference type="Proteomes" id="UP000765509">
    <property type="component" value="Unassembled WGS sequence"/>
</dbReference>
<evidence type="ECO:0000313" key="3">
    <source>
        <dbReference type="Proteomes" id="UP000765509"/>
    </source>
</evidence>
<proteinExistence type="predicted"/>